<accession>A0A1H5FBW2</accession>
<dbReference type="EMBL" id="FNTH01000001">
    <property type="protein sequence ID" value="SEE00849.1"/>
    <property type="molecule type" value="Genomic_DNA"/>
</dbReference>
<sequence>MTREDPASQQKRRVKTTRRFVLALASHAALETSISRRSALASSIRFTNLPLS</sequence>
<organism evidence="1 2">
    <name type="scientific">Bradyrhizobium erythrophlei</name>
    <dbReference type="NCBI Taxonomy" id="1437360"/>
    <lineage>
        <taxon>Bacteria</taxon>
        <taxon>Pseudomonadati</taxon>
        <taxon>Pseudomonadota</taxon>
        <taxon>Alphaproteobacteria</taxon>
        <taxon>Hyphomicrobiales</taxon>
        <taxon>Nitrobacteraceae</taxon>
        <taxon>Bradyrhizobium</taxon>
    </lineage>
</organism>
<proteinExistence type="predicted"/>
<evidence type="ECO:0000313" key="1">
    <source>
        <dbReference type="EMBL" id="SEE00849.1"/>
    </source>
</evidence>
<name>A0A1H5FBW2_9BRAD</name>
<reference evidence="1 2" key="1">
    <citation type="submission" date="2016-10" db="EMBL/GenBank/DDBJ databases">
        <authorList>
            <person name="de Groot N.N."/>
        </authorList>
    </citation>
    <scope>NUCLEOTIDE SEQUENCE [LARGE SCALE GENOMIC DNA]</scope>
    <source>
        <strain evidence="1 2">MT12</strain>
    </source>
</reference>
<protein>
    <submittedName>
        <fullName evidence="1">Uncharacterized protein</fullName>
    </submittedName>
</protein>
<evidence type="ECO:0000313" key="2">
    <source>
        <dbReference type="Proteomes" id="UP000198992"/>
    </source>
</evidence>
<dbReference type="AlphaFoldDB" id="A0A1H5FBW2"/>
<gene>
    <name evidence="1" type="ORF">SAMN05444164_6592</name>
</gene>
<dbReference type="Proteomes" id="UP000198992">
    <property type="component" value="Unassembled WGS sequence"/>
</dbReference>